<evidence type="ECO:0000256" key="9">
    <source>
        <dbReference type="ARBA" id="ARBA00047885"/>
    </source>
</evidence>
<dbReference type="GO" id="GO:0005737">
    <property type="term" value="C:cytoplasm"/>
    <property type="evidence" value="ECO:0007669"/>
    <property type="project" value="TreeGrafter"/>
</dbReference>
<evidence type="ECO:0000256" key="10">
    <source>
        <dbReference type="ARBA" id="ARBA00048167"/>
    </source>
</evidence>
<dbReference type="SUPFAM" id="SSF53335">
    <property type="entry name" value="S-adenosyl-L-methionine-dependent methyltransferases"/>
    <property type="match status" value="1"/>
</dbReference>
<feature type="binding site" evidence="11">
    <location>
        <position position="135"/>
    </location>
    <ligand>
        <name>S-adenosyl-L-methionine</name>
        <dbReference type="ChEBI" id="CHEBI:59789"/>
    </ligand>
</feature>
<evidence type="ECO:0000313" key="12">
    <source>
        <dbReference type="EMBL" id="SVE70088.1"/>
    </source>
</evidence>
<evidence type="ECO:0000256" key="7">
    <source>
        <dbReference type="ARBA" id="ARBA00043129"/>
    </source>
</evidence>
<reference evidence="12" key="1">
    <citation type="submission" date="2018-08" db="EMBL/GenBank/DDBJ databases">
        <authorList>
            <person name="Cornetti L."/>
        </authorList>
    </citation>
    <scope>NUCLEOTIDE SEQUENCE</scope>
    <source>
        <strain evidence="12">FI-BAL1-1</strain>
    </source>
</reference>
<comment type="catalytic activity">
    <reaction evidence="10">
        <text>N-terminal L-alanyl-L-prolyl-L-lysyl-[protein] + 3 S-adenosyl-L-methionine = N-terminal N,N,N-trimethyl-L-alanyl-L-prolyl-L-lysyl-[protein] + 3 S-adenosyl-L-homocysteine + 3 H(+)</text>
        <dbReference type="Rhea" id="RHEA:54712"/>
        <dbReference type="Rhea" id="RHEA-COMP:13785"/>
        <dbReference type="Rhea" id="RHEA-COMP:13971"/>
        <dbReference type="ChEBI" id="CHEBI:15378"/>
        <dbReference type="ChEBI" id="CHEBI:57856"/>
        <dbReference type="ChEBI" id="CHEBI:59789"/>
        <dbReference type="ChEBI" id="CHEBI:138057"/>
        <dbReference type="ChEBI" id="CHEBI:138315"/>
        <dbReference type="EC" id="2.1.1.244"/>
    </reaction>
</comment>
<proteinExistence type="evidence at transcript level"/>
<dbReference type="InterPro" id="IPR029063">
    <property type="entry name" value="SAM-dependent_MTases_sf"/>
</dbReference>
<dbReference type="Pfam" id="PF05891">
    <property type="entry name" value="Methyltransf_PK"/>
    <property type="match status" value="1"/>
</dbReference>
<comment type="similarity">
    <text evidence="1">Belongs to the methyltransferase superfamily. NTM1 family.</text>
</comment>
<keyword evidence="4 11" id="KW-0949">S-adenosyl-L-methionine</keyword>
<sequence length="230" mass="25972">MDQQINNDTKDSAFYSDAADYWATVPATEDGMLGGLSKISDVDLKGSQRFLNTIYQLINCPGKERALDGGAGIGRVTSGFLMKNFPVVDLVEQDKAFIEEAQKRLAPTNHRGQFFNLGLQHFNPEEKVYDIMWIQWVLGHLTDEHLVSFLKRCLTGLKSNGLIVIKENLTSSGEVEMDHQDSSVTRPRSLVVDLIHQAGLRIVKEQKQQRFPADLYEVRMFALEPESRKS</sequence>
<evidence type="ECO:0000256" key="8">
    <source>
        <dbReference type="ARBA" id="ARBA00047306"/>
    </source>
</evidence>
<dbReference type="PANTHER" id="PTHR12753:SF0">
    <property type="entry name" value="ALPHA N-TERMINAL PROTEIN METHYLTRANSFERASE 1"/>
    <property type="match status" value="1"/>
</dbReference>
<keyword evidence="3" id="KW-0808">Transferase</keyword>
<comment type="catalytic activity">
    <reaction evidence="8">
        <text>N-terminal L-seryl-L-prolyl-L-lysyl-[protein] + 3 S-adenosyl-L-methionine = N-terminal N,N,N-trimethyl-L-seryl-L-prolyl-L-lysyl-[protein] + 3 S-adenosyl-L-homocysteine + 3 H(+)</text>
        <dbReference type="Rhea" id="RHEA:54724"/>
        <dbReference type="Rhea" id="RHEA-COMP:13789"/>
        <dbReference type="Rhea" id="RHEA-COMP:13973"/>
        <dbReference type="ChEBI" id="CHEBI:15378"/>
        <dbReference type="ChEBI" id="CHEBI:57856"/>
        <dbReference type="ChEBI" id="CHEBI:59789"/>
        <dbReference type="ChEBI" id="CHEBI:138061"/>
        <dbReference type="ChEBI" id="CHEBI:138317"/>
        <dbReference type="EC" id="2.1.1.244"/>
    </reaction>
</comment>
<feature type="binding site" evidence="11">
    <location>
        <position position="70"/>
    </location>
    <ligand>
        <name>S-adenosyl-L-methionine</name>
        <dbReference type="ChEBI" id="CHEBI:59789"/>
    </ligand>
</feature>
<keyword evidence="2" id="KW-0489">Methyltransferase</keyword>
<dbReference type="AlphaFoldDB" id="A0A4Y7LLN8"/>
<dbReference type="PIRSF" id="PIRSF016958">
    <property type="entry name" value="DUF858_MeTrfase_lik"/>
    <property type="match status" value="1"/>
</dbReference>
<evidence type="ECO:0000256" key="3">
    <source>
        <dbReference type="ARBA" id="ARBA00022679"/>
    </source>
</evidence>
<comment type="catalytic activity">
    <reaction evidence="9">
        <text>N-terminal L-prolyl-L-prolyl-L-lysyl-[protein] + 2 S-adenosyl-L-methionine = N-terminal N,N-dimethyl-L-prolyl-L-prolyl-L-lysyl-[protein] + 2 S-adenosyl-L-homocysteine + 2 H(+)</text>
        <dbReference type="Rhea" id="RHEA:54736"/>
        <dbReference type="Rhea" id="RHEA-COMP:13787"/>
        <dbReference type="Rhea" id="RHEA-COMP:13974"/>
        <dbReference type="ChEBI" id="CHEBI:15378"/>
        <dbReference type="ChEBI" id="CHEBI:57856"/>
        <dbReference type="ChEBI" id="CHEBI:59789"/>
        <dbReference type="ChEBI" id="CHEBI:138059"/>
        <dbReference type="ChEBI" id="CHEBI:138318"/>
        <dbReference type="EC" id="2.1.1.244"/>
    </reaction>
</comment>
<dbReference type="GO" id="GO:0032259">
    <property type="term" value="P:methylation"/>
    <property type="evidence" value="ECO:0007669"/>
    <property type="project" value="UniProtKB-KW"/>
</dbReference>
<protein>
    <recommendedName>
        <fullName evidence="6">Alpha N-terminal protein methyltransferase 1</fullName>
        <ecNumber evidence="5">2.1.1.244</ecNumber>
    </recommendedName>
    <alternativeName>
        <fullName evidence="7">X-Pro-Lys N-terminal protein methyltransferase 1</fullName>
    </alternativeName>
</protein>
<feature type="binding site" evidence="11">
    <location>
        <begin position="119"/>
        <end position="120"/>
    </location>
    <ligand>
        <name>S-adenosyl-L-methionine</name>
        <dbReference type="ChEBI" id="CHEBI:59789"/>
    </ligand>
</feature>
<evidence type="ECO:0000256" key="4">
    <source>
        <dbReference type="ARBA" id="ARBA00022691"/>
    </source>
</evidence>
<dbReference type="EMBL" id="LR000469">
    <property type="protein sequence ID" value="SVE70088.1"/>
    <property type="molecule type" value="mRNA"/>
</dbReference>
<dbReference type="InterPro" id="IPR008576">
    <property type="entry name" value="MeTrfase_NTM1"/>
</dbReference>
<evidence type="ECO:0000256" key="1">
    <source>
        <dbReference type="ARBA" id="ARBA00009059"/>
    </source>
</evidence>
<gene>
    <name evidence="12" type="primary">EOG090X0EJQ</name>
</gene>
<feature type="binding site" evidence="11">
    <location>
        <position position="75"/>
    </location>
    <ligand>
        <name>S-adenosyl-L-methionine</name>
        <dbReference type="ChEBI" id="CHEBI:59789"/>
    </ligand>
</feature>
<evidence type="ECO:0000256" key="6">
    <source>
        <dbReference type="ARBA" id="ARBA00039449"/>
    </source>
</evidence>
<evidence type="ECO:0000256" key="5">
    <source>
        <dbReference type="ARBA" id="ARBA00039112"/>
    </source>
</evidence>
<dbReference type="FunFam" id="3.40.50.150:FF:000025">
    <property type="entry name" value="N-terminal Xaa-Pro-Lys N-methyltransferase 1"/>
    <property type="match status" value="1"/>
</dbReference>
<dbReference type="PANTHER" id="PTHR12753">
    <property type="entry name" value="AD-003 - RELATED"/>
    <property type="match status" value="1"/>
</dbReference>
<evidence type="ECO:0000256" key="2">
    <source>
        <dbReference type="ARBA" id="ARBA00022603"/>
    </source>
</evidence>
<dbReference type="EC" id="2.1.1.244" evidence="5"/>
<dbReference type="CDD" id="cd02440">
    <property type="entry name" value="AdoMet_MTases"/>
    <property type="match status" value="1"/>
</dbReference>
<organism evidence="12">
    <name type="scientific">Eubosmina coregoni</name>
    <dbReference type="NCBI Taxonomy" id="186181"/>
    <lineage>
        <taxon>Eukaryota</taxon>
        <taxon>Metazoa</taxon>
        <taxon>Ecdysozoa</taxon>
        <taxon>Arthropoda</taxon>
        <taxon>Crustacea</taxon>
        <taxon>Branchiopoda</taxon>
        <taxon>Diplostraca</taxon>
        <taxon>Cladocera</taxon>
        <taxon>Anomopoda</taxon>
        <taxon>Bosminidae</taxon>
        <taxon>Eubosmina</taxon>
    </lineage>
</organism>
<evidence type="ECO:0000256" key="11">
    <source>
        <dbReference type="PIRSR" id="PIRSR016958-1"/>
    </source>
</evidence>
<accession>A0A4Y7LLN8</accession>
<dbReference type="GO" id="GO:0071885">
    <property type="term" value="F:N-terminal protein N-methyltransferase activity"/>
    <property type="evidence" value="ECO:0007669"/>
    <property type="project" value="UniProtKB-EC"/>
</dbReference>
<dbReference type="Gene3D" id="3.40.50.150">
    <property type="entry name" value="Vaccinia Virus protein VP39"/>
    <property type="match status" value="1"/>
</dbReference>
<name>A0A4Y7LLN8_9CRUS</name>